<evidence type="ECO:0000313" key="3">
    <source>
        <dbReference type="Proteomes" id="UP000050761"/>
    </source>
</evidence>
<dbReference type="Proteomes" id="UP000050761">
    <property type="component" value="Unassembled WGS sequence"/>
</dbReference>
<feature type="region of interest" description="Disordered" evidence="1">
    <location>
        <begin position="15"/>
        <end position="91"/>
    </location>
</feature>
<proteinExistence type="predicted"/>
<dbReference type="OrthoDB" id="10393476at2759"/>
<feature type="compositionally biased region" description="Basic and acidic residues" evidence="1">
    <location>
        <begin position="50"/>
        <end position="60"/>
    </location>
</feature>
<sequence>MKNMKKNDGVRKALEEYLAGQTQTMTTVEDSERVVEMPSDSESQATTKSSKSDATRKASKEGSITPTLPTPRDLGRMPMENVQESSDSKPG</sequence>
<reference evidence="4" key="2">
    <citation type="submission" date="2019-09" db="UniProtKB">
        <authorList>
            <consortium name="WormBaseParasite"/>
        </authorList>
    </citation>
    <scope>IDENTIFICATION</scope>
</reference>
<accession>A0A3P8D0X5</accession>
<feature type="compositionally biased region" description="Polar residues" evidence="1">
    <location>
        <begin position="40"/>
        <end position="49"/>
    </location>
</feature>
<evidence type="ECO:0000256" key="1">
    <source>
        <dbReference type="SAM" id="MobiDB-lite"/>
    </source>
</evidence>
<gene>
    <name evidence="2" type="ORF">HPBE_LOCUS11817</name>
</gene>
<dbReference type="AlphaFoldDB" id="A0A183FUF6"/>
<name>A0A183FUF6_HELPZ</name>
<accession>A0A183FUF6</accession>
<evidence type="ECO:0000313" key="4">
    <source>
        <dbReference type="WBParaSite" id="HPBE_0001181601-mRNA-1"/>
    </source>
</evidence>
<reference evidence="2 3" key="1">
    <citation type="submission" date="2018-11" db="EMBL/GenBank/DDBJ databases">
        <authorList>
            <consortium name="Pathogen Informatics"/>
        </authorList>
    </citation>
    <scope>NUCLEOTIDE SEQUENCE [LARGE SCALE GENOMIC DNA]</scope>
</reference>
<organism evidence="3 4">
    <name type="scientific">Heligmosomoides polygyrus</name>
    <name type="common">Parasitic roundworm</name>
    <dbReference type="NCBI Taxonomy" id="6339"/>
    <lineage>
        <taxon>Eukaryota</taxon>
        <taxon>Metazoa</taxon>
        <taxon>Ecdysozoa</taxon>
        <taxon>Nematoda</taxon>
        <taxon>Chromadorea</taxon>
        <taxon>Rhabditida</taxon>
        <taxon>Rhabditina</taxon>
        <taxon>Rhabditomorpha</taxon>
        <taxon>Strongyloidea</taxon>
        <taxon>Heligmosomidae</taxon>
        <taxon>Heligmosomoides</taxon>
    </lineage>
</organism>
<dbReference type="EMBL" id="UZAH01027241">
    <property type="protein sequence ID" value="VDO89952.1"/>
    <property type="molecule type" value="Genomic_DNA"/>
</dbReference>
<keyword evidence="3" id="KW-1185">Reference proteome</keyword>
<evidence type="ECO:0000313" key="2">
    <source>
        <dbReference type="EMBL" id="VDO89952.1"/>
    </source>
</evidence>
<dbReference type="WBParaSite" id="HPBE_0001181601-mRNA-1">
    <property type="protein sequence ID" value="HPBE_0001181601-mRNA-1"/>
    <property type="gene ID" value="HPBE_0001181601"/>
</dbReference>
<protein>
    <submittedName>
        <fullName evidence="4">Ovule protein</fullName>
    </submittedName>
</protein>